<evidence type="ECO:0000256" key="2">
    <source>
        <dbReference type="ARBA" id="ARBA00022490"/>
    </source>
</evidence>
<dbReference type="GO" id="GO:0006428">
    <property type="term" value="P:isoleucyl-tRNA aminoacylation"/>
    <property type="evidence" value="ECO:0007669"/>
    <property type="project" value="InterPro"/>
</dbReference>
<proteinExistence type="predicted"/>
<evidence type="ECO:0000256" key="9">
    <source>
        <dbReference type="ARBA" id="ARBA00023146"/>
    </source>
</evidence>
<keyword evidence="8" id="KW-0648">Protein biosynthesis</keyword>
<keyword evidence="5" id="KW-0547">Nucleotide-binding</keyword>
<keyword evidence="4" id="KW-0479">Metal-binding</keyword>
<dbReference type="InterPro" id="IPR009008">
    <property type="entry name" value="Val/Leu/Ile-tRNA-synth_edit"/>
</dbReference>
<evidence type="ECO:0000259" key="11">
    <source>
        <dbReference type="Pfam" id="PF00133"/>
    </source>
</evidence>
<keyword evidence="3" id="KW-0436">Ligase</keyword>
<dbReference type="Gene3D" id="3.90.740.10">
    <property type="entry name" value="Valyl/Leucyl/Isoleucyl-tRNA synthetase, editing domain"/>
    <property type="match status" value="1"/>
</dbReference>
<keyword evidence="2" id="KW-0963">Cytoplasm</keyword>
<evidence type="ECO:0000256" key="3">
    <source>
        <dbReference type="ARBA" id="ARBA00022598"/>
    </source>
</evidence>
<name>A0A0F9GAD5_9ZZZZ</name>
<comment type="catalytic activity">
    <reaction evidence="10">
        <text>tRNA(Ile) + L-isoleucine + ATP = L-isoleucyl-tRNA(Ile) + AMP + diphosphate</text>
        <dbReference type="Rhea" id="RHEA:11060"/>
        <dbReference type="Rhea" id="RHEA-COMP:9666"/>
        <dbReference type="Rhea" id="RHEA-COMP:9695"/>
        <dbReference type="ChEBI" id="CHEBI:30616"/>
        <dbReference type="ChEBI" id="CHEBI:33019"/>
        <dbReference type="ChEBI" id="CHEBI:58045"/>
        <dbReference type="ChEBI" id="CHEBI:78442"/>
        <dbReference type="ChEBI" id="CHEBI:78528"/>
        <dbReference type="ChEBI" id="CHEBI:456215"/>
        <dbReference type="EC" id="6.1.1.5"/>
    </reaction>
</comment>
<accession>A0A0F9GAD5</accession>
<evidence type="ECO:0000256" key="5">
    <source>
        <dbReference type="ARBA" id="ARBA00022741"/>
    </source>
</evidence>
<dbReference type="AlphaFoldDB" id="A0A0F9GAD5"/>
<dbReference type="GO" id="GO:0002161">
    <property type="term" value="F:aminoacyl-tRNA deacylase activity"/>
    <property type="evidence" value="ECO:0007669"/>
    <property type="project" value="InterPro"/>
</dbReference>
<dbReference type="SUPFAM" id="SSF50677">
    <property type="entry name" value="ValRS/IleRS/LeuRS editing domain"/>
    <property type="match status" value="1"/>
</dbReference>
<evidence type="ECO:0000256" key="8">
    <source>
        <dbReference type="ARBA" id="ARBA00022917"/>
    </source>
</evidence>
<dbReference type="EC" id="6.1.1.5" evidence="1"/>
<dbReference type="SUPFAM" id="SSF52374">
    <property type="entry name" value="Nucleotidylyl transferase"/>
    <property type="match status" value="1"/>
</dbReference>
<dbReference type="GO" id="GO:0004822">
    <property type="term" value="F:isoleucine-tRNA ligase activity"/>
    <property type="evidence" value="ECO:0007669"/>
    <property type="project" value="UniProtKB-EC"/>
</dbReference>
<dbReference type="InterPro" id="IPR014729">
    <property type="entry name" value="Rossmann-like_a/b/a_fold"/>
</dbReference>
<gene>
    <name evidence="12" type="ORF">LCGC14_1850880</name>
</gene>
<dbReference type="PRINTS" id="PR00984">
    <property type="entry name" value="TRNASYNTHILE"/>
</dbReference>
<dbReference type="PROSITE" id="PS00178">
    <property type="entry name" value="AA_TRNA_LIGASE_I"/>
    <property type="match status" value="1"/>
</dbReference>
<dbReference type="EMBL" id="LAZR01018591">
    <property type="protein sequence ID" value="KKL95809.1"/>
    <property type="molecule type" value="Genomic_DNA"/>
</dbReference>
<evidence type="ECO:0000256" key="4">
    <source>
        <dbReference type="ARBA" id="ARBA00022723"/>
    </source>
</evidence>
<reference evidence="12" key="1">
    <citation type="journal article" date="2015" name="Nature">
        <title>Complex archaea that bridge the gap between prokaryotes and eukaryotes.</title>
        <authorList>
            <person name="Spang A."/>
            <person name="Saw J.H."/>
            <person name="Jorgensen S.L."/>
            <person name="Zaremba-Niedzwiedzka K."/>
            <person name="Martijn J."/>
            <person name="Lind A.E."/>
            <person name="van Eijk R."/>
            <person name="Schleper C."/>
            <person name="Guy L."/>
            <person name="Ettema T.J."/>
        </authorList>
    </citation>
    <scope>NUCLEOTIDE SEQUENCE</scope>
</reference>
<dbReference type="GO" id="GO:0046872">
    <property type="term" value="F:metal ion binding"/>
    <property type="evidence" value="ECO:0007669"/>
    <property type="project" value="UniProtKB-KW"/>
</dbReference>
<keyword evidence="7" id="KW-0067">ATP-binding</keyword>
<dbReference type="InterPro" id="IPR023586">
    <property type="entry name" value="Ile-tRNA-ligase_type2"/>
</dbReference>
<dbReference type="PANTHER" id="PTHR42780:SF1">
    <property type="entry name" value="ISOLEUCINE--TRNA LIGASE, CYTOPLASMIC"/>
    <property type="match status" value="1"/>
</dbReference>
<dbReference type="PANTHER" id="PTHR42780">
    <property type="entry name" value="SOLEUCYL-TRNA SYNTHETASE"/>
    <property type="match status" value="1"/>
</dbReference>
<comment type="caution">
    <text evidence="12">The sequence shown here is derived from an EMBL/GenBank/DDBJ whole genome shotgun (WGS) entry which is preliminary data.</text>
</comment>
<dbReference type="InterPro" id="IPR002300">
    <property type="entry name" value="aa-tRNA-synth_Ia"/>
</dbReference>
<dbReference type="Pfam" id="PF00133">
    <property type="entry name" value="tRNA-synt_1"/>
    <property type="match status" value="1"/>
</dbReference>
<evidence type="ECO:0000256" key="6">
    <source>
        <dbReference type="ARBA" id="ARBA00022833"/>
    </source>
</evidence>
<protein>
    <recommendedName>
        <fullName evidence="1">isoleucine--tRNA ligase</fullName>
        <ecNumber evidence="1">6.1.1.5</ecNumber>
    </recommendedName>
</protein>
<evidence type="ECO:0000256" key="7">
    <source>
        <dbReference type="ARBA" id="ARBA00022840"/>
    </source>
</evidence>
<dbReference type="GO" id="GO:0005524">
    <property type="term" value="F:ATP binding"/>
    <property type="evidence" value="ECO:0007669"/>
    <property type="project" value="UniProtKB-KW"/>
</dbReference>
<evidence type="ECO:0000313" key="12">
    <source>
        <dbReference type="EMBL" id="KKL95809.1"/>
    </source>
</evidence>
<evidence type="ECO:0000256" key="10">
    <source>
        <dbReference type="ARBA" id="ARBA00048359"/>
    </source>
</evidence>
<evidence type="ECO:0000256" key="1">
    <source>
        <dbReference type="ARBA" id="ARBA00013165"/>
    </source>
</evidence>
<dbReference type="FunFam" id="3.40.50.620:FF:000241">
    <property type="entry name" value="Isoleucine--tRNA ligase"/>
    <property type="match status" value="1"/>
</dbReference>
<keyword evidence="6" id="KW-0862">Zinc</keyword>
<dbReference type="InterPro" id="IPR002301">
    <property type="entry name" value="Ile-tRNA-ligase"/>
</dbReference>
<dbReference type="InterPro" id="IPR001412">
    <property type="entry name" value="aa-tRNA-synth_I_CS"/>
</dbReference>
<sequence>MFNLNKDESFSNREERVLKFWQDEKIFKKSVDNRKDQKLFSFYDGPPFATGLPHYGNLLASILKDIIPRYKTMKGYFVPRRFGWDCHGLPVENEIEKAKELSGHLFVSKYGIKAFNEECEKIVLRYTKEWEKTINRMGRWVDFENTYKTMDLSYMESTWWVFKQLYDLGLVYEGFKVMPFSAKLGTPLSNFEANLNYQDVDDPSLVVKFQSLKDKDTYFLAWTTTPWTLISNLALIVGPDIEYVKVRDKNTNKNYILAKDRLNEFFKEDFEIIATFKGIDLKGEKYVPLFDYFKDKDDAFRVLLDDFVTLDEGTGIVHAAPAFGEVDFFVCKREGIELVCPVDNSGRFTKEIKEYENILVKDADKPIIKRLKQENKVFHHSTIRHRYPFCWRTDTPL</sequence>
<feature type="domain" description="Aminoacyl-tRNA synthetase class Ia" evidence="11">
    <location>
        <begin position="17"/>
        <end position="211"/>
    </location>
</feature>
<feature type="non-terminal residue" evidence="12">
    <location>
        <position position="397"/>
    </location>
</feature>
<organism evidence="12">
    <name type="scientific">marine sediment metagenome</name>
    <dbReference type="NCBI Taxonomy" id="412755"/>
    <lineage>
        <taxon>unclassified sequences</taxon>
        <taxon>metagenomes</taxon>
        <taxon>ecological metagenomes</taxon>
    </lineage>
</organism>
<keyword evidence="9" id="KW-0030">Aminoacyl-tRNA synthetase</keyword>
<dbReference type="Gene3D" id="3.40.50.620">
    <property type="entry name" value="HUPs"/>
    <property type="match status" value="1"/>
</dbReference>